<accession>A0AAV0ADU0</accession>
<feature type="compositionally biased region" description="Polar residues" evidence="1">
    <location>
        <begin position="91"/>
        <end position="100"/>
    </location>
</feature>
<dbReference type="AlphaFoldDB" id="A0AAV0ADU0"/>
<keyword evidence="3" id="KW-1185">Reference proteome</keyword>
<feature type="region of interest" description="Disordered" evidence="1">
    <location>
        <begin position="79"/>
        <end position="100"/>
    </location>
</feature>
<dbReference type="EMBL" id="CALTRL010000026">
    <property type="protein sequence ID" value="CAH7666005.1"/>
    <property type="molecule type" value="Genomic_DNA"/>
</dbReference>
<proteinExistence type="predicted"/>
<comment type="caution">
    <text evidence="2">The sequence shown here is derived from an EMBL/GenBank/DDBJ whole genome shotgun (WGS) entry which is preliminary data.</text>
</comment>
<name>A0AAV0ADU0_PHAPC</name>
<evidence type="ECO:0000313" key="3">
    <source>
        <dbReference type="Proteomes" id="UP001153365"/>
    </source>
</evidence>
<evidence type="ECO:0000313" key="2">
    <source>
        <dbReference type="EMBL" id="CAH7666005.1"/>
    </source>
</evidence>
<evidence type="ECO:0000256" key="1">
    <source>
        <dbReference type="SAM" id="MobiDB-lite"/>
    </source>
</evidence>
<reference evidence="2" key="1">
    <citation type="submission" date="2022-06" db="EMBL/GenBank/DDBJ databases">
        <authorList>
            <consortium name="SYNGENTA / RWTH Aachen University"/>
        </authorList>
    </citation>
    <scope>NUCLEOTIDE SEQUENCE</scope>
</reference>
<sequence length="100" mass="11425">MLFLPFGVFLLPFHCWNLILGQFFELFLVLLIHTLNQSFLNNQEGTVTPVADSELYKEQGQNDLPRIFILIPHQHWGPLTSGPKNLDSHSDGQSPHQSSR</sequence>
<gene>
    <name evidence="2" type="ORF">PPACK8108_LOCUS314</name>
</gene>
<dbReference type="Proteomes" id="UP001153365">
    <property type="component" value="Unassembled WGS sequence"/>
</dbReference>
<organism evidence="2 3">
    <name type="scientific">Phakopsora pachyrhizi</name>
    <name type="common">Asian soybean rust disease fungus</name>
    <dbReference type="NCBI Taxonomy" id="170000"/>
    <lineage>
        <taxon>Eukaryota</taxon>
        <taxon>Fungi</taxon>
        <taxon>Dikarya</taxon>
        <taxon>Basidiomycota</taxon>
        <taxon>Pucciniomycotina</taxon>
        <taxon>Pucciniomycetes</taxon>
        <taxon>Pucciniales</taxon>
        <taxon>Phakopsoraceae</taxon>
        <taxon>Phakopsora</taxon>
    </lineage>
</organism>
<protein>
    <submittedName>
        <fullName evidence="2">Expressed protein</fullName>
    </submittedName>
</protein>